<dbReference type="RefSeq" id="WP_133881818.1">
    <property type="nucleotide sequence ID" value="NZ_MWIN01000005.1"/>
</dbReference>
<dbReference type="Gene3D" id="3.10.450.50">
    <property type="match status" value="1"/>
</dbReference>
<name>A0A4S3K881_9GAMM</name>
<dbReference type="SUPFAM" id="SSF54427">
    <property type="entry name" value="NTF2-like"/>
    <property type="match status" value="1"/>
</dbReference>
<feature type="domain" description="SnoaL-like" evidence="1">
    <location>
        <begin position="9"/>
        <end position="114"/>
    </location>
</feature>
<dbReference type="EMBL" id="SOBT01000009">
    <property type="protein sequence ID" value="TDU28252.1"/>
    <property type="molecule type" value="Genomic_DNA"/>
</dbReference>
<dbReference type="OrthoDB" id="7061942at2"/>
<organism evidence="2 3">
    <name type="scientific">Panacagrimonas perspica</name>
    <dbReference type="NCBI Taxonomy" id="381431"/>
    <lineage>
        <taxon>Bacteria</taxon>
        <taxon>Pseudomonadati</taxon>
        <taxon>Pseudomonadota</taxon>
        <taxon>Gammaproteobacteria</taxon>
        <taxon>Nevskiales</taxon>
        <taxon>Nevskiaceae</taxon>
        <taxon>Panacagrimonas</taxon>
    </lineage>
</organism>
<dbReference type="AlphaFoldDB" id="A0A4S3K881"/>
<protein>
    <submittedName>
        <fullName evidence="2">Ketosteroid isomerase-like protein</fullName>
    </submittedName>
</protein>
<keyword evidence="3" id="KW-1185">Reference proteome</keyword>
<dbReference type="Pfam" id="PF12680">
    <property type="entry name" value="SnoaL_2"/>
    <property type="match status" value="1"/>
</dbReference>
<dbReference type="InterPro" id="IPR032710">
    <property type="entry name" value="NTF2-like_dom_sf"/>
</dbReference>
<dbReference type="Proteomes" id="UP000295341">
    <property type="component" value="Unassembled WGS sequence"/>
</dbReference>
<reference evidence="2 3" key="1">
    <citation type="submission" date="2019-03" db="EMBL/GenBank/DDBJ databases">
        <title>Genomic Encyclopedia of Type Strains, Phase IV (KMG-IV): sequencing the most valuable type-strain genomes for metagenomic binning, comparative biology and taxonomic classification.</title>
        <authorList>
            <person name="Goeker M."/>
        </authorList>
    </citation>
    <scope>NUCLEOTIDE SEQUENCE [LARGE SCALE GENOMIC DNA]</scope>
    <source>
        <strain evidence="2 3">DSM 26377</strain>
    </source>
</reference>
<evidence type="ECO:0000259" key="1">
    <source>
        <dbReference type="Pfam" id="PF12680"/>
    </source>
</evidence>
<gene>
    <name evidence="2" type="ORF">DFR24_2619</name>
</gene>
<keyword evidence="2" id="KW-0413">Isomerase</keyword>
<dbReference type="InterPro" id="IPR037401">
    <property type="entry name" value="SnoaL-like"/>
</dbReference>
<accession>A0A4S3K881</accession>
<sequence length="137" mass="14565">MSNSTREVAQRYMDLLSAGKFSEAFDMLSDTAVYRIIGTTPLSVPLPGREAVKAALVPALASFQKPLKLTCHELIVEGSRVVTIASGEGAGPTGLPYKQAHYAMVLSIENGQIQSVVEFMDTVAVETALLGNKLVPA</sequence>
<comment type="caution">
    <text evidence="2">The sequence shown here is derived from an EMBL/GenBank/DDBJ whole genome shotgun (WGS) entry which is preliminary data.</text>
</comment>
<evidence type="ECO:0000313" key="2">
    <source>
        <dbReference type="EMBL" id="TDU28252.1"/>
    </source>
</evidence>
<proteinExistence type="predicted"/>
<dbReference type="GO" id="GO:0016853">
    <property type="term" value="F:isomerase activity"/>
    <property type="evidence" value="ECO:0007669"/>
    <property type="project" value="UniProtKB-KW"/>
</dbReference>
<evidence type="ECO:0000313" key="3">
    <source>
        <dbReference type="Proteomes" id="UP000295341"/>
    </source>
</evidence>